<dbReference type="SUPFAM" id="SSF56954">
    <property type="entry name" value="Outer membrane efflux proteins (OEP)"/>
    <property type="match status" value="1"/>
</dbReference>
<dbReference type="GO" id="GO:0009279">
    <property type="term" value="C:cell outer membrane"/>
    <property type="evidence" value="ECO:0007669"/>
    <property type="project" value="UniProtKB-SubCell"/>
</dbReference>
<proteinExistence type="inferred from homology"/>
<dbReference type="PANTHER" id="PTHR30026">
    <property type="entry name" value="OUTER MEMBRANE PROTEIN TOLC"/>
    <property type="match status" value="1"/>
</dbReference>
<evidence type="ECO:0000256" key="1">
    <source>
        <dbReference type="ARBA" id="ARBA00004442"/>
    </source>
</evidence>
<evidence type="ECO:0000256" key="5">
    <source>
        <dbReference type="ARBA" id="ARBA00022692"/>
    </source>
</evidence>
<dbReference type="Gene3D" id="1.20.1600.10">
    <property type="entry name" value="Outer membrane efflux proteins (OEP)"/>
    <property type="match status" value="1"/>
</dbReference>
<keyword evidence="9" id="KW-1185">Reference proteome</keyword>
<evidence type="ECO:0000256" key="2">
    <source>
        <dbReference type="ARBA" id="ARBA00007613"/>
    </source>
</evidence>
<keyword evidence="3" id="KW-0813">Transport</keyword>
<accession>A0A364XWX0</accession>
<keyword evidence="5" id="KW-0812">Transmembrane</keyword>
<dbReference type="GO" id="GO:1990281">
    <property type="term" value="C:efflux pump complex"/>
    <property type="evidence" value="ECO:0007669"/>
    <property type="project" value="TreeGrafter"/>
</dbReference>
<gene>
    <name evidence="8" type="ORF">DQQ10_23400</name>
</gene>
<keyword evidence="7" id="KW-0998">Cell outer membrane</keyword>
<dbReference type="InterPro" id="IPR003423">
    <property type="entry name" value="OMP_efflux"/>
</dbReference>
<evidence type="ECO:0000256" key="7">
    <source>
        <dbReference type="ARBA" id="ARBA00023237"/>
    </source>
</evidence>
<evidence type="ECO:0000256" key="3">
    <source>
        <dbReference type="ARBA" id="ARBA00022448"/>
    </source>
</evidence>
<dbReference type="Proteomes" id="UP000251889">
    <property type="component" value="Unassembled WGS sequence"/>
</dbReference>
<keyword evidence="4" id="KW-1134">Transmembrane beta strand</keyword>
<dbReference type="OrthoDB" id="13803at2"/>
<organism evidence="8 9">
    <name type="scientific">Pseudochryseolinea flava</name>
    <dbReference type="NCBI Taxonomy" id="2059302"/>
    <lineage>
        <taxon>Bacteria</taxon>
        <taxon>Pseudomonadati</taxon>
        <taxon>Bacteroidota</taxon>
        <taxon>Cytophagia</taxon>
        <taxon>Cytophagales</taxon>
        <taxon>Fulvivirgaceae</taxon>
        <taxon>Pseudochryseolinea</taxon>
    </lineage>
</organism>
<evidence type="ECO:0000313" key="8">
    <source>
        <dbReference type="EMBL" id="RAV98473.1"/>
    </source>
</evidence>
<sequence>MKTNPLIIRILGLSLGLLCILFNEVRGQNELDQYIEQGIRSNLVVQQKRITLHQAELALKSARSQFLPSINFLTDYTSGDGGRSIALPIGDLLNPVYTTLNQMTSSDDFPTVENVNQNFFPKNFYDARVRTSLPLVNTDLHVNKSIHQQKVVLETYELERYKRQLVMDIKLAYYNLLSAKEAIRIYESALVLVHKNLELNESLQRNGKAVHAQVLRSKSEVERVKAGLNSAKNNATNAQRYFNFLLNADLNAPINTTLDMSAVGVPVSENAESTREEISMIKAVQEINHASLQLNKLSRLPKVSAFVDLGSQASDWEFNNDSRYYLFGVQLSVPIFNGFRNQYSIRNSRYEIQKTEYQLNYTSQELDLSRRVAQNDFQVMLENFSASEVQLKASQSYFNLIEKGYREGINSLIEYLDARNQLTESALQTNLRQLDVLTASARLERENASYQFKL</sequence>
<keyword evidence="6" id="KW-0472">Membrane</keyword>
<dbReference type="GO" id="GO:0015288">
    <property type="term" value="F:porin activity"/>
    <property type="evidence" value="ECO:0007669"/>
    <property type="project" value="TreeGrafter"/>
</dbReference>
<dbReference type="RefSeq" id="WP_112749366.1">
    <property type="nucleotide sequence ID" value="NZ_QMFY01000017.1"/>
</dbReference>
<comment type="caution">
    <text evidence="8">The sequence shown here is derived from an EMBL/GenBank/DDBJ whole genome shotgun (WGS) entry which is preliminary data.</text>
</comment>
<dbReference type="Pfam" id="PF02321">
    <property type="entry name" value="OEP"/>
    <property type="match status" value="2"/>
</dbReference>
<evidence type="ECO:0000256" key="6">
    <source>
        <dbReference type="ARBA" id="ARBA00023136"/>
    </source>
</evidence>
<dbReference type="PANTHER" id="PTHR30026:SF20">
    <property type="entry name" value="OUTER MEMBRANE PROTEIN TOLC"/>
    <property type="match status" value="1"/>
</dbReference>
<dbReference type="AlphaFoldDB" id="A0A364XWX0"/>
<evidence type="ECO:0000313" key="9">
    <source>
        <dbReference type="Proteomes" id="UP000251889"/>
    </source>
</evidence>
<protein>
    <submittedName>
        <fullName evidence="8">TolC family protein</fullName>
    </submittedName>
</protein>
<name>A0A364XWX0_9BACT</name>
<dbReference type="GO" id="GO:0015562">
    <property type="term" value="F:efflux transmembrane transporter activity"/>
    <property type="evidence" value="ECO:0007669"/>
    <property type="project" value="InterPro"/>
</dbReference>
<dbReference type="EMBL" id="QMFY01000017">
    <property type="protein sequence ID" value="RAV98473.1"/>
    <property type="molecule type" value="Genomic_DNA"/>
</dbReference>
<dbReference type="InterPro" id="IPR051906">
    <property type="entry name" value="TolC-like"/>
</dbReference>
<reference evidence="8 9" key="1">
    <citation type="submission" date="2018-06" db="EMBL/GenBank/DDBJ databases">
        <title>Chryseolinea flavus sp. nov., a member of the phylum Bacteroidetes isolated from soil.</title>
        <authorList>
            <person name="Li Y."/>
            <person name="Wang J."/>
        </authorList>
    </citation>
    <scope>NUCLEOTIDE SEQUENCE [LARGE SCALE GENOMIC DNA]</scope>
    <source>
        <strain evidence="8 9">SDU1-6</strain>
    </source>
</reference>
<evidence type="ECO:0000256" key="4">
    <source>
        <dbReference type="ARBA" id="ARBA00022452"/>
    </source>
</evidence>
<comment type="similarity">
    <text evidence="2">Belongs to the outer membrane factor (OMF) (TC 1.B.17) family.</text>
</comment>
<comment type="subcellular location">
    <subcellularLocation>
        <location evidence="1">Cell outer membrane</location>
    </subcellularLocation>
</comment>